<feature type="transmembrane region" description="Helical" evidence="5">
    <location>
        <begin position="151"/>
        <end position="171"/>
    </location>
</feature>
<feature type="transmembrane region" description="Helical" evidence="5">
    <location>
        <begin position="213"/>
        <end position="233"/>
    </location>
</feature>
<dbReference type="Pfam" id="PF01988">
    <property type="entry name" value="VIT1"/>
    <property type="match status" value="1"/>
</dbReference>
<evidence type="ECO:0000256" key="5">
    <source>
        <dbReference type="SAM" id="Phobius"/>
    </source>
</evidence>
<dbReference type="InterPro" id="IPR008217">
    <property type="entry name" value="Ccc1_fam"/>
</dbReference>
<accession>A0A2V1K7X7</accession>
<feature type="transmembrane region" description="Helical" evidence="5">
    <location>
        <begin position="177"/>
        <end position="201"/>
    </location>
</feature>
<dbReference type="GO" id="GO:0005384">
    <property type="term" value="F:manganese ion transmembrane transporter activity"/>
    <property type="evidence" value="ECO:0007669"/>
    <property type="project" value="InterPro"/>
</dbReference>
<keyword evidence="2 5" id="KW-0812">Transmembrane</keyword>
<feature type="transmembrane region" description="Helical" evidence="5">
    <location>
        <begin position="20"/>
        <end position="44"/>
    </location>
</feature>
<keyword evidence="7" id="KW-1185">Reference proteome</keyword>
<protein>
    <recommendedName>
        <fullName evidence="8">VIT family protein</fullName>
    </recommendedName>
</protein>
<evidence type="ECO:0000256" key="4">
    <source>
        <dbReference type="ARBA" id="ARBA00023136"/>
    </source>
</evidence>
<sequence length="235" mass="23765">MSTEVAQKETPSIQSKLNWLRAGVLGANDGIVSTAGLVVGISGAALTGNALLAAGVAGMIAGALSMAAGEYVSVSTQRDTERAALHAKRIALSEDPDGELEVLTGRIEASGVKPELARRVAVQLSARDALAAHARWDLGINPHEIVNPWHAAFASLISFILGAIIPLGAIVLSPAAIAVPLTVIAVTISLAITGSVSAHLGGAPKQRATIRNICGGLLAMGVTYIIGTAVGSFGV</sequence>
<dbReference type="RefSeq" id="WP_109093514.1">
    <property type="nucleotide sequence ID" value="NZ_CAMELQ010000037.1"/>
</dbReference>
<evidence type="ECO:0000256" key="2">
    <source>
        <dbReference type="ARBA" id="ARBA00022692"/>
    </source>
</evidence>
<evidence type="ECO:0000256" key="1">
    <source>
        <dbReference type="ARBA" id="ARBA00004127"/>
    </source>
</evidence>
<dbReference type="GO" id="GO:0030026">
    <property type="term" value="P:intracellular manganese ion homeostasis"/>
    <property type="evidence" value="ECO:0007669"/>
    <property type="project" value="InterPro"/>
</dbReference>
<reference evidence="7" key="1">
    <citation type="submission" date="2018-05" db="EMBL/GenBank/DDBJ databases">
        <authorList>
            <person name="Li Y."/>
        </authorList>
    </citation>
    <scope>NUCLEOTIDE SEQUENCE [LARGE SCALE GENOMIC DNA]</scope>
    <source>
        <strain evidence="7">sk1b4</strain>
    </source>
</reference>
<dbReference type="Proteomes" id="UP000245283">
    <property type="component" value="Unassembled WGS sequence"/>
</dbReference>
<organism evidence="6 7">
    <name type="scientific">Ancrocorticia populi</name>
    <dbReference type="NCBI Taxonomy" id="2175228"/>
    <lineage>
        <taxon>Bacteria</taxon>
        <taxon>Bacillati</taxon>
        <taxon>Actinomycetota</taxon>
        <taxon>Actinomycetes</taxon>
        <taxon>Actinomycetales</taxon>
        <taxon>Actinomycetaceae</taxon>
        <taxon>Ancrocorticia</taxon>
    </lineage>
</organism>
<evidence type="ECO:0000313" key="7">
    <source>
        <dbReference type="Proteomes" id="UP000245283"/>
    </source>
</evidence>
<gene>
    <name evidence="6" type="ORF">DD236_06150</name>
</gene>
<dbReference type="GO" id="GO:0012505">
    <property type="term" value="C:endomembrane system"/>
    <property type="evidence" value="ECO:0007669"/>
    <property type="project" value="UniProtKB-SubCell"/>
</dbReference>
<dbReference type="CDD" id="cd02432">
    <property type="entry name" value="Nodulin-21_like_1"/>
    <property type="match status" value="1"/>
</dbReference>
<dbReference type="OrthoDB" id="188924at2"/>
<dbReference type="AlphaFoldDB" id="A0A2V1K7X7"/>
<keyword evidence="3 5" id="KW-1133">Transmembrane helix</keyword>
<feature type="transmembrane region" description="Helical" evidence="5">
    <location>
        <begin position="50"/>
        <end position="72"/>
    </location>
</feature>
<name>A0A2V1K7X7_9ACTO</name>
<comment type="caution">
    <text evidence="6">The sequence shown here is derived from an EMBL/GenBank/DDBJ whole genome shotgun (WGS) entry which is preliminary data.</text>
</comment>
<comment type="subcellular location">
    <subcellularLocation>
        <location evidence="1">Endomembrane system</location>
        <topology evidence="1">Multi-pass membrane protein</topology>
    </subcellularLocation>
</comment>
<proteinExistence type="predicted"/>
<keyword evidence="4 5" id="KW-0472">Membrane</keyword>
<evidence type="ECO:0008006" key="8">
    <source>
        <dbReference type="Google" id="ProtNLM"/>
    </source>
</evidence>
<evidence type="ECO:0000256" key="3">
    <source>
        <dbReference type="ARBA" id="ARBA00022989"/>
    </source>
</evidence>
<dbReference type="EMBL" id="QETB01000003">
    <property type="protein sequence ID" value="PWF26441.1"/>
    <property type="molecule type" value="Genomic_DNA"/>
</dbReference>
<evidence type="ECO:0000313" key="6">
    <source>
        <dbReference type="EMBL" id="PWF26441.1"/>
    </source>
</evidence>
<dbReference type="PANTHER" id="PTHR31851">
    <property type="entry name" value="FE(2+)/MN(2+) TRANSPORTER PCL1"/>
    <property type="match status" value="1"/>
</dbReference>